<organism evidence="1 2">
    <name type="scientific">Araneus ventricosus</name>
    <name type="common">Orbweaver spider</name>
    <name type="synonym">Epeira ventricosa</name>
    <dbReference type="NCBI Taxonomy" id="182803"/>
    <lineage>
        <taxon>Eukaryota</taxon>
        <taxon>Metazoa</taxon>
        <taxon>Ecdysozoa</taxon>
        <taxon>Arthropoda</taxon>
        <taxon>Chelicerata</taxon>
        <taxon>Arachnida</taxon>
        <taxon>Araneae</taxon>
        <taxon>Araneomorphae</taxon>
        <taxon>Entelegynae</taxon>
        <taxon>Araneoidea</taxon>
        <taxon>Araneidae</taxon>
        <taxon>Araneus</taxon>
    </lineage>
</organism>
<accession>A0A4Y2H0Y9</accession>
<dbReference type="InterPro" id="IPR036397">
    <property type="entry name" value="RNaseH_sf"/>
</dbReference>
<protein>
    <recommendedName>
        <fullName evidence="3">Mariner Mos1 transposase</fullName>
    </recommendedName>
</protein>
<comment type="caution">
    <text evidence="1">The sequence shown here is derived from an EMBL/GenBank/DDBJ whole genome shotgun (WGS) entry which is preliminary data.</text>
</comment>
<dbReference type="PANTHER" id="PTHR46060">
    <property type="entry name" value="MARINER MOS1 TRANSPOSASE-LIKE PROTEIN"/>
    <property type="match status" value="1"/>
</dbReference>
<name>A0A4Y2H0Y9_ARAVE</name>
<dbReference type="GO" id="GO:0003676">
    <property type="term" value="F:nucleic acid binding"/>
    <property type="evidence" value="ECO:0007669"/>
    <property type="project" value="InterPro"/>
</dbReference>
<keyword evidence="2" id="KW-1185">Reference proteome</keyword>
<dbReference type="InterPro" id="IPR052709">
    <property type="entry name" value="Transposase-MT_Hybrid"/>
</dbReference>
<dbReference type="EMBL" id="BGPR01001650">
    <property type="protein sequence ID" value="GBM58839.1"/>
    <property type="molecule type" value="Genomic_DNA"/>
</dbReference>
<evidence type="ECO:0000313" key="2">
    <source>
        <dbReference type="Proteomes" id="UP000499080"/>
    </source>
</evidence>
<proteinExistence type="predicted"/>
<dbReference type="PANTHER" id="PTHR46060:SF1">
    <property type="entry name" value="MARINER MOS1 TRANSPOSASE-LIKE PROTEIN"/>
    <property type="match status" value="1"/>
</dbReference>
<dbReference type="Gene3D" id="3.30.420.10">
    <property type="entry name" value="Ribonuclease H-like superfamily/Ribonuclease H"/>
    <property type="match status" value="1"/>
</dbReference>
<dbReference type="Pfam" id="PF01359">
    <property type="entry name" value="Transposase_1"/>
    <property type="match status" value="1"/>
</dbReference>
<gene>
    <name evidence="1" type="ORF">AVEN_206018_1</name>
</gene>
<evidence type="ECO:0008006" key="3">
    <source>
        <dbReference type="Google" id="ProtNLM"/>
    </source>
</evidence>
<evidence type="ECO:0000313" key="1">
    <source>
        <dbReference type="EMBL" id="GBM58839.1"/>
    </source>
</evidence>
<reference evidence="1 2" key="1">
    <citation type="journal article" date="2019" name="Sci. Rep.">
        <title>Orb-weaving spider Araneus ventricosus genome elucidates the spidroin gene catalogue.</title>
        <authorList>
            <person name="Kono N."/>
            <person name="Nakamura H."/>
            <person name="Ohtoshi R."/>
            <person name="Moran D.A.P."/>
            <person name="Shinohara A."/>
            <person name="Yoshida Y."/>
            <person name="Fujiwara M."/>
            <person name="Mori M."/>
            <person name="Tomita M."/>
            <person name="Arakawa K."/>
        </authorList>
    </citation>
    <scope>NUCLEOTIDE SEQUENCE [LARGE SCALE GENOMIC DNA]</scope>
</reference>
<dbReference type="OrthoDB" id="6434511at2759"/>
<dbReference type="AlphaFoldDB" id="A0A4Y2H0Y9"/>
<dbReference type="Proteomes" id="UP000499080">
    <property type="component" value="Unassembled WGS sequence"/>
</dbReference>
<sequence>MVHHFTPETKQVLMAWKHTSSPVRTKSKVPPSAGKVMATVFFDCEGVVYTEFMRKGTTINTDSYCETLRGLRKDVKNKRHGKLSKGPVLLHDNTRPHNAVTTQGLLRSFRWEVWRHPPNSPDLAPCDFHMLGKLKEHLDGRQFNFPTMIRFRQLF</sequence>
<dbReference type="InterPro" id="IPR001888">
    <property type="entry name" value="Transposase_1"/>
</dbReference>